<feature type="transmembrane region" description="Helical" evidence="8">
    <location>
        <begin position="29"/>
        <end position="46"/>
    </location>
</feature>
<keyword evidence="6 8" id="KW-0472">Membrane</keyword>
<sequence>MGFFTVQLITSFISSAAFAMLFNAPRRTLIQCGISGMIGWMVYVILNPRMDAVFSTVAATFIVGGISQLFARIYKKPVIIFSVAGIIPLVPGGLAYDAMRRFVENEYNLALQLAAQAFLISGSIAIGLVLSEVMNQLLLKLPRLASGKH</sequence>
<evidence type="ECO:0000256" key="6">
    <source>
        <dbReference type="ARBA" id="ARBA00023136"/>
    </source>
</evidence>
<keyword evidence="2" id="KW-1003">Cell membrane</keyword>
<keyword evidence="3" id="KW-0997">Cell inner membrane</keyword>
<dbReference type="Proteomes" id="UP001597262">
    <property type="component" value="Unassembled WGS sequence"/>
</dbReference>
<comment type="subcellular location">
    <subcellularLocation>
        <location evidence="1">Cell membrane</location>
        <topology evidence="1">Multi-pass membrane protein</topology>
    </subcellularLocation>
</comment>
<proteinExistence type="inferred from homology"/>
<comment type="caution">
    <text evidence="10">The sequence shown here is derived from an EMBL/GenBank/DDBJ whole genome shotgun (WGS) entry which is preliminary data.</text>
</comment>
<dbReference type="RefSeq" id="WP_379316086.1">
    <property type="nucleotide sequence ID" value="NZ_JBHTLM010000001.1"/>
</dbReference>
<dbReference type="Pfam" id="PF12821">
    <property type="entry name" value="ThrE_2"/>
    <property type="match status" value="1"/>
</dbReference>
<evidence type="ECO:0000313" key="11">
    <source>
        <dbReference type="Proteomes" id="UP001597262"/>
    </source>
</evidence>
<comment type="similarity">
    <text evidence="7">Belongs to the ThrE exporter (TC 2.A.79) family.</text>
</comment>
<dbReference type="InterPro" id="IPR024528">
    <property type="entry name" value="ThrE_2"/>
</dbReference>
<evidence type="ECO:0000256" key="5">
    <source>
        <dbReference type="ARBA" id="ARBA00022989"/>
    </source>
</evidence>
<feature type="transmembrane region" description="Helical" evidence="8">
    <location>
        <begin position="109"/>
        <end position="130"/>
    </location>
</feature>
<keyword evidence="4 8" id="KW-0812">Transmembrane</keyword>
<dbReference type="EMBL" id="JBHTLM010000001">
    <property type="protein sequence ID" value="MFD1175090.1"/>
    <property type="molecule type" value="Genomic_DNA"/>
</dbReference>
<feature type="domain" description="Threonine/Serine exporter ThrE" evidence="9">
    <location>
        <begin position="7"/>
        <end position="133"/>
    </location>
</feature>
<dbReference type="PANTHER" id="PTHR34390:SF1">
    <property type="entry name" value="SUCCINATE TRANSPORTER SUBUNIT YJJB-RELATED"/>
    <property type="match status" value="1"/>
</dbReference>
<dbReference type="InterPro" id="IPR050539">
    <property type="entry name" value="ThrE_Dicarb/AminoAcid_Exp"/>
</dbReference>
<protein>
    <submittedName>
        <fullName evidence="10">Threonine/serine exporter family protein</fullName>
    </submittedName>
</protein>
<evidence type="ECO:0000256" key="2">
    <source>
        <dbReference type="ARBA" id="ARBA00022475"/>
    </source>
</evidence>
<feature type="transmembrane region" description="Helical" evidence="8">
    <location>
        <begin position="78"/>
        <end position="97"/>
    </location>
</feature>
<evidence type="ECO:0000256" key="7">
    <source>
        <dbReference type="ARBA" id="ARBA00034125"/>
    </source>
</evidence>
<dbReference type="PANTHER" id="PTHR34390">
    <property type="entry name" value="UPF0442 PROTEIN YJJB-RELATED"/>
    <property type="match status" value="1"/>
</dbReference>
<feature type="transmembrane region" description="Helical" evidence="8">
    <location>
        <begin position="52"/>
        <end position="71"/>
    </location>
</feature>
<gene>
    <name evidence="10" type="ORF">ACFQ3W_02040</name>
</gene>
<organism evidence="10 11">
    <name type="scientific">Paenibacillus puldeungensis</name>
    <dbReference type="NCBI Taxonomy" id="696536"/>
    <lineage>
        <taxon>Bacteria</taxon>
        <taxon>Bacillati</taxon>
        <taxon>Bacillota</taxon>
        <taxon>Bacilli</taxon>
        <taxon>Bacillales</taxon>
        <taxon>Paenibacillaceae</taxon>
        <taxon>Paenibacillus</taxon>
    </lineage>
</organism>
<evidence type="ECO:0000256" key="3">
    <source>
        <dbReference type="ARBA" id="ARBA00022519"/>
    </source>
</evidence>
<evidence type="ECO:0000259" key="9">
    <source>
        <dbReference type="Pfam" id="PF12821"/>
    </source>
</evidence>
<name>A0ABW3RT69_9BACL</name>
<keyword evidence="5 8" id="KW-1133">Transmembrane helix</keyword>
<accession>A0ABW3RT69</accession>
<evidence type="ECO:0000313" key="10">
    <source>
        <dbReference type="EMBL" id="MFD1175090.1"/>
    </source>
</evidence>
<keyword evidence="11" id="KW-1185">Reference proteome</keyword>
<evidence type="ECO:0000256" key="4">
    <source>
        <dbReference type="ARBA" id="ARBA00022692"/>
    </source>
</evidence>
<reference evidence="11" key="1">
    <citation type="journal article" date="2019" name="Int. J. Syst. Evol. Microbiol.">
        <title>The Global Catalogue of Microorganisms (GCM) 10K type strain sequencing project: providing services to taxonomists for standard genome sequencing and annotation.</title>
        <authorList>
            <consortium name="The Broad Institute Genomics Platform"/>
            <consortium name="The Broad Institute Genome Sequencing Center for Infectious Disease"/>
            <person name="Wu L."/>
            <person name="Ma J."/>
        </authorList>
    </citation>
    <scope>NUCLEOTIDE SEQUENCE [LARGE SCALE GENOMIC DNA]</scope>
    <source>
        <strain evidence="11">CCUG 59189</strain>
    </source>
</reference>
<evidence type="ECO:0000256" key="8">
    <source>
        <dbReference type="SAM" id="Phobius"/>
    </source>
</evidence>
<evidence type="ECO:0000256" key="1">
    <source>
        <dbReference type="ARBA" id="ARBA00004651"/>
    </source>
</evidence>
<feature type="transmembrane region" description="Helical" evidence="8">
    <location>
        <begin position="6"/>
        <end position="22"/>
    </location>
</feature>